<protein>
    <recommendedName>
        <fullName evidence="4">Lipoprotein</fullName>
    </recommendedName>
</protein>
<feature type="signal peptide" evidence="1">
    <location>
        <begin position="1"/>
        <end position="21"/>
    </location>
</feature>
<evidence type="ECO:0008006" key="4">
    <source>
        <dbReference type="Google" id="ProtNLM"/>
    </source>
</evidence>
<evidence type="ECO:0000313" key="3">
    <source>
        <dbReference type="Proteomes" id="UP001631957"/>
    </source>
</evidence>
<keyword evidence="3" id="KW-1185">Reference proteome</keyword>
<dbReference type="Proteomes" id="UP001631957">
    <property type="component" value="Unassembled WGS sequence"/>
</dbReference>
<comment type="caution">
    <text evidence="2">The sequence shown here is derived from an EMBL/GenBank/DDBJ whole genome shotgun (WGS) entry which is preliminary data.</text>
</comment>
<accession>A0ABW9I4A9</accession>
<dbReference type="EMBL" id="JBJVNI010000028">
    <property type="protein sequence ID" value="MFM9614686.1"/>
    <property type="molecule type" value="Genomic_DNA"/>
</dbReference>
<feature type="chain" id="PRO_5047189322" description="Lipoprotein" evidence="1">
    <location>
        <begin position="22"/>
        <end position="311"/>
    </location>
</feature>
<sequence length="311" mass="33364">MKTPRMALAGVSLLVAFAALACGKNGTGDSESEGPGKMDERQAIARSEEIIHQAVDRMSPKPTLKRIGTRPLGACLADEPGSGKDRVQVRVTYQLTKVPGKQAKSLVRQARDAWVEQGYRFQSSDADWSAPFPTVDMRTPSDDFWMSAVTGVVDREKGEGLAAISVTSPCFSLESASEADPASLSVPETGHYLEQRVLTYSSRVYDALQVRHEEIPEEEGVSFHRDSEGVYAQHGWSTQPLNGADAVQAIARVRAYFDASGWDTRDVSGSSGNSALVALKNEDMTIARIVPSGTGALRIDVTASTAASKSA</sequence>
<dbReference type="PROSITE" id="PS51257">
    <property type="entry name" value="PROKAR_LIPOPROTEIN"/>
    <property type="match status" value="1"/>
</dbReference>
<reference evidence="2 3" key="1">
    <citation type="submission" date="2024-12" db="EMBL/GenBank/DDBJ databases">
        <title>Forecasting of Potato common scab and diversities of Pathogenic streptomyces spp. in china.</title>
        <authorList>
            <person name="Handique U."/>
            <person name="Wu J."/>
        </authorList>
    </citation>
    <scope>NUCLEOTIDE SEQUENCE [LARGE SCALE GENOMIC DNA]</scope>
    <source>
        <strain evidence="2 3">ZRIMU1530</strain>
    </source>
</reference>
<proteinExistence type="predicted"/>
<name>A0ABW9I4A9_9ACTN</name>
<evidence type="ECO:0000313" key="2">
    <source>
        <dbReference type="EMBL" id="MFM9614686.1"/>
    </source>
</evidence>
<dbReference type="RefSeq" id="WP_240554205.1">
    <property type="nucleotide sequence ID" value="NZ_JBJVNI010000028.1"/>
</dbReference>
<keyword evidence="1" id="KW-0732">Signal</keyword>
<gene>
    <name evidence="2" type="ORF">ACKI18_39140</name>
</gene>
<evidence type="ECO:0000256" key="1">
    <source>
        <dbReference type="SAM" id="SignalP"/>
    </source>
</evidence>
<organism evidence="2 3">
    <name type="scientific">Streptomyces niveiscabiei</name>
    <dbReference type="NCBI Taxonomy" id="164115"/>
    <lineage>
        <taxon>Bacteria</taxon>
        <taxon>Bacillati</taxon>
        <taxon>Actinomycetota</taxon>
        <taxon>Actinomycetes</taxon>
        <taxon>Kitasatosporales</taxon>
        <taxon>Streptomycetaceae</taxon>
        <taxon>Streptomyces</taxon>
    </lineage>
</organism>